<dbReference type="Gene3D" id="3.80.10.10">
    <property type="entry name" value="Ribonuclease Inhibitor"/>
    <property type="match status" value="4"/>
</dbReference>
<dbReference type="InterPro" id="IPR027417">
    <property type="entry name" value="P-loop_NTPase"/>
</dbReference>
<dbReference type="InterPro" id="IPR042197">
    <property type="entry name" value="Apaf_helical"/>
</dbReference>
<reference evidence="6 7" key="1">
    <citation type="submission" date="2024-09" db="EMBL/GenBank/DDBJ databases">
        <title>Chromosome-scale assembly of Riccia sorocarpa.</title>
        <authorList>
            <person name="Paukszto L."/>
        </authorList>
    </citation>
    <scope>NUCLEOTIDE SEQUENCE [LARGE SCALE GENOMIC DNA]</scope>
    <source>
        <strain evidence="6">LP-2024</strain>
        <tissue evidence="6">Aerial parts of the thallus</tissue>
    </source>
</reference>
<protein>
    <recommendedName>
        <fullName evidence="8">NB-ARC domain-containing protein</fullName>
    </recommendedName>
</protein>
<dbReference type="SUPFAM" id="SSF52540">
    <property type="entry name" value="P-loop containing nucleoside triphosphate hydrolases"/>
    <property type="match status" value="1"/>
</dbReference>
<evidence type="ECO:0000259" key="4">
    <source>
        <dbReference type="Pfam" id="PF00931"/>
    </source>
</evidence>
<keyword evidence="7" id="KW-1185">Reference proteome</keyword>
<evidence type="ECO:0000256" key="3">
    <source>
        <dbReference type="SAM" id="MobiDB-lite"/>
    </source>
</evidence>
<feature type="domain" description="Disease resistance R13L4/SHOC-2-like LRR" evidence="5">
    <location>
        <begin position="967"/>
        <end position="1052"/>
    </location>
</feature>
<keyword evidence="2" id="KW-0677">Repeat</keyword>
<gene>
    <name evidence="6" type="ORF">R1sor_004810</name>
</gene>
<dbReference type="EMBL" id="JBJQOH010000003">
    <property type="protein sequence ID" value="KAL3691159.1"/>
    <property type="molecule type" value="Genomic_DNA"/>
</dbReference>
<evidence type="ECO:0008006" key="8">
    <source>
        <dbReference type="Google" id="ProtNLM"/>
    </source>
</evidence>
<comment type="caution">
    <text evidence="6">The sequence shown here is derived from an EMBL/GenBank/DDBJ whole genome shotgun (WGS) entry which is preliminary data.</text>
</comment>
<dbReference type="Pfam" id="PF23598">
    <property type="entry name" value="LRR_14"/>
    <property type="match status" value="2"/>
</dbReference>
<feature type="domain" description="Disease resistance R13L4/SHOC-2-like LRR" evidence="5">
    <location>
        <begin position="625"/>
        <end position="705"/>
    </location>
</feature>
<evidence type="ECO:0000259" key="5">
    <source>
        <dbReference type="Pfam" id="PF23598"/>
    </source>
</evidence>
<accession>A0ABD3HP73</accession>
<evidence type="ECO:0000313" key="6">
    <source>
        <dbReference type="EMBL" id="KAL3691159.1"/>
    </source>
</evidence>
<dbReference type="InterPro" id="IPR002182">
    <property type="entry name" value="NB-ARC"/>
</dbReference>
<dbReference type="Pfam" id="PF00931">
    <property type="entry name" value="NB-ARC"/>
    <property type="match status" value="1"/>
</dbReference>
<dbReference type="PANTHER" id="PTHR36766:SF30">
    <property type="entry name" value="TIR-NBS TYPE DISEASE RESISTANCE PROTEIN-RELATED"/>
    <property type="match status" value="1"/>
</dbReference>
<organism evidence="6 7">
    <name type="scientific">Riccia sorocarpa</name>
    <dbReference type="NCBI Taxonomy" id="122646"/>
    <lineage>
        <taxon>Eukaryota</taxon>
        <taxon>Viridiplantae</taxon>
        <taxon>Streptophyta</taxon>
        <taxon>Embryophyta</taxon>
        <taxon>Marchantiophyta</taxon>
        <taxon>Marchantiopsida</taxon>
        <taxon>Marchantiidae</taxon>
        <taxon>Marchantiales</taxon>
        <taxon>Ricciaceae</taxon>
        <taxon>Riccia</taxon>
    </lineage>
</organism>
<dbReference type="InterPro" id="IPR003591">
    <property type="entry name" value="Leu-rich_rpt_typical-subtyp"/>
</dbReference>
<dbReference type="Proteomes" id="UP001633002">
    <property type="component" value="Unassembled WGS sequence"/>
</dbReference>
<feature type="domain" description="NB-ARC" evidence="4">
    <location>
        <begin position="138"/>
        <end position="283"/>
    </location>
</feature>
<dbReference type="SMART" id="SM00369">
    <property type="entry name" value="LRR_TYP"/>
    <property type="match status" value="5"/>
</dbReference>
<evidence type="ECO:0000256" key="2">
    <source>
        <dbReference type="ARBA" id="ARBA00022737"/>
    </source>
</evidence>
<dbReference type="PANTHER" id="PTHR36766">
    <property type="entry name" value="PLANT BROAD-SPECTRUM MILDEW RESISTANCE PROTEIN RPW8"/>
    <property type="match status" value="1"/>
</dbReference>
<sequence>MELNSPELPQAASSNCSDSEKGKGGPELQGAASTMYVRTEAELPKSADVCELSCMRNTYEYAKTDELEVPLAGASESNRNAHEMANKRPKLNEPSTISYLIRDAQRQAELERRPPLMVPKEVVGVKALVAEILGTHIRDHKFVGIWGMGGVGKTTLAKVVFNKMFAKFEYTCFIEDLKQIPRTKEEVKSLVWKEMNHYGVPVSGASGPSERSGWYQVKGKSLLVVLDDVEDSNHVTLLEEIAYENGMEESRFVLTSRNAQRLRNVKTIPLDALEQEDDKKLFTLYSQPDPPESFRKVLEEIVDGCGGLPLTLEVLGRYLKGQEIELWEEIPGALRDCDEGIADLQEKVWAKLQLSYDRLPGSEVKDMFLDIVSIFLPDHQSFTTTDAKMAWSSTDKGTLNHLRILEDRALVTVRGEEFYMHEHLRRMGERIARREGRHLNSDASSMYPLDDKVIFQPDQELGKIVTSKIEVDEEMIRGVDLPNTLVLLSLGGYGSDLVFSDGAGGYLVNDTSSGTLLLTRCFSLVNVELSECKTVDLGGLGELRRLRVLAIKSCTLVRNWPKSLLKLRNLEWLELSQDVVLAEDPETDHERNPRLVILPIWLGDLANLQTLIIRGYEVQSVPSSLRKLTSLRFLQLDRIQDMSGIPNIIGSLRQLQVLQLTYNGILELPDTLGNLTSLRKLLLYDEIKSLPASFSNLTRLEDVSLKGEFGSVTARKMSDKWWPVRIAGDGAVLDVLRRFMTKHKHLLLQCKHGASAVMVRNMVDLESLTIVVADRQSAVPDAFGGLQKLQSFKLVCHAVENSLVESLGRLSSLEELHLVCETLEQLPVVFGCSSTLKTLWIACPSLPGLPETVGEFSQLTTLHVNDTGLRLLPDSFARLSQLKQLHIAGCDYLSPLPKVPESLKYDIRGCDYLTEVRDEFILSRKALDELDSTSVIASRPNPTSVIVWSRSQNPESHPWDSLELVPETICKLSHLQSLSLWHLQKLTSLPKALGDLHSLRKLQFYKCAIESLPESLGQLSSLTHLGVSCCEHVKTLPKSLGRLSSLIYLEVTYCENVKTLPGTIGDLFSLTFLDLQGSAIDSLPGTLSNLSQLKRLRITGCGNLGLPSDIRAYFKKFFPGVRVWM</sequence>
<dbReference type="AlphaFoldDB" id="A0ABD3HP73"/>
<dbReference type="SUPFAM" id="SSF52058">
    <property type="entry name" value="L domain-like"/>
    <property type="match status" value="2"/>
</dbReference>
<evidence type="ECO:0000313" key="7">
    <source>
        <dbReference type="Proteomes" id="UP001633002"/>
    </source>
</evidence>
<feature type="region of interest" description="Disordered" evidence="3">
    <location>
        <begin position="1"/>
        <end position="30"/>
    </location>
</feature>
<name>A0ABD3HP73_9MARC</name>
<dbReference type="InterPro" id="IPR055414">
    <property type="entry name" value="LRR_R13L4/SHOC2-like"/>
</dbReference>
<evidence type="ECO:0000256" key="1">
    <source>
        <dbReference type="ARBA" id="ARBA00022614"/>
    </source>
</evidence>
<dbReference type="Gene3D" id="1.10.8.430">
    <property type="entry name" value="Helical domain of apoptotic protease-activating factors"/>
    <property type="match status" value="1"/>
</dbReference>
<dbReference type="InterPro" id="IPR032675">
    <property type="entry name" value="LRR_dom_sf"/>
</dbReference>
<dbReference type="Gene3D" id="3.40.50.300">
    <property type="entry name" value="P-loop containing nucleotide triphosphate hydrolases"/>
    <property type="match status" value="1"/>
</dbReference>
<dbReference type="PRINTS" id="PR00364">
    <property type="entry name" value="DISEASERSIST"/>
</dbReference>
<dbReference type="GO" id="GO:0006952">
    <property type="term" value="P:defense response"/>
    <property type="evidence" value="ECO:0007669"/>
    <property type="project" value="UniProtKB-KW"/>
</dbReference>
<keyword evidence="1" id="KW-0433">Leucine-rich repeat</keyword>
<proteinExistence type="predicted"/>